<evidence type="ECO:0000313" key="2">
    <source>
        <dbReference type="Proteomes" id="UP000471147"/>
    </source>
</evidence>
<dbReference type="RefSeq" id="WP_160353119.1">
    <property type="nucleotide sequence ID" value="NZ_SDWJ01000001.1"/>
</dbReference>
<dbReference type="PROSITE" id="PS51257">
    <property type="entry name" value="PROKAR_LIPOPROTEIN"/>
    <property type="match status" value="1"/>
</dbReference>
<reference evidence="1 2" key="1">
    <citation type="submission" date="2019-01" db="EMBL/GenBank/DDBJ databases">
        <title>Sphingorhabdus lacus sp.nov., isolated from an oligotrophic freshwater lake.</title>
        <authorList>
            <person name="Park M."/>
        </authorList>
    </citation>
    <scope>NUCLEOTIDE SEQUENCE [LARGE SCALE GENOMIC DNA]</scope>
    <source>
        <strain evidence="1 2">IMCC26285</strain>
    </source>
</reference>
<name>A0A6I4LUQ4_9SPHN</name>
<evidence type="ECO:0008006" key="3">
    <source>
        <dbReference type="Google" id="ProtNLM"/>
    </source>
</evidence>
<dbReference type="EMBL" id="SDWJ01000001">
    <property type="protein sequence ID" value="MVZ97227.1"/>
    <property type="molecule type" value="Genomic_DNA"/>
</dbReference>
<accession>A0A6I4LUQ4</accession>
<sequence length="175" mass="18404">MKRPLVIATIAALLLSACGKTETTSPKGGSSAGNALDLQAIDAGLLPDPKDMEFAGRYETRSELGTDKFCAVSNGSGQYDIGFLAVFGDESKCEAVGTASVKGENVHLVFTGKGQCAFDARYDGTELRFPGVVENGCTAYCSDKASLSGTHYFMVQPGNEAARGTLGREIERLCD</sequence>
<dbReference type="AlphaFoldDB" id="A0A6I4LUQ4"/>
<organism evidence="1 2">
    <name type="scientific">Sphingorhabdus profundilacus</name>
    <dbReference type="NCBI Taxonomy" id="2509718"/>
    <lineage>
        <taxon>Bacteria</taxon>
        <taxon>Pseudomonadati</taxon>
        <taxon>Pseudomonadota</taxon>
        <taxon>Alphaproteobacteria</taxon>
        <taxon>Sphingomonadales</taxon>
        <taxon>Sphingomonadaceae</taxon>
        <taxon>Sphingorhabdus</taxon>
    </lineage>
</organism>
<protein>
    <recommendedName>
        <fullName evidence="3">Lipoprotein</fullName>
    </recommendedName>
</protein>
<dbReference type="OrthoDB" id="7448000at2"/>
<keyword evidence="2" id="KW-1185">Reference proteome</keyword>
<dbReference type="Proteomes" id="UP000471147">
    <property type="component" value="Unassembled WGS sequence"/>
</dbReference>
<gene>
    <name evidence="1" type="ORF">EUU23_05855</name>
</gene>
<evidence type="ECO:0000313" key="1">
    <source>
        <dbReference type="EMBL" id="MVZ97227.1"/>
    </source>
</evidence>
<proteinExistence type="predicted"/>
<comment type="caution">
    <text evidence="1">The sequence shown here is derived from an EMBL/GenBank/DDBJ whole genome shotgun (WGS) entry which is preliminary data.</text>
</comment>